<dbReference type="PANTHER" id="PTHR32027">
    <property type="entry name" value="CYTOSINE DEAMINASE"/>
    <property type="match status" value="1"/>
</dbReference>
<comment type="caution">
    <text evidence="2">The sequence shown here is derived from an EMBL/GenBank/DDBJ whole genome shotgun (WGS) entry which is preliminary data.</text>
</comment>
<protein>
    <submittedName>
        <fullName evidence="2">Cytosine deaminase</fullName>
    </submittedName>
</protein>
<gene>
    <name evidence="2" type="ORF">DI549_01340</name>
</gene>
<evidence type="ECO:0000259" key="1">
    <source>
        <dbReference type="Pfam" id="PF07969"/>
    </source>
</evidence>
<dbReference type="NCBIfam" id="NF005759">
    <property type="entry name" value="PRK07583.1"/>
    <property type="match status" value="1"/>
</dbReference>
<organism evidence="2 3">
    <name type="scientific">Ancylobacter novellus</name>
    <name type="common">Thiobacillus novellus</name>
    <dbReference type="NCBI Taxonomy" id="921"/>
    <lineage>
        <taxon>Bacteria</taxon>
        <taxon>Pseudomonadati</taxon>
        <taxon>Pseudomonadota</taxon>
        <taxon>Alphaproteobacteria</taxon>
        <taxon>Hyphomicrobiales</taxon>
        <taxon>Xanthobacteraceae</taxon>
        <taxon>Ancylobacter</taxon>
    </lineage>
</organism>
<dbReference type="SUPFAM" id="SSF51556">
    <property type="entry name" value="Metallo-dependent hydrolases"/>
    <property type="match status" value="1"/>
</dbReference>
<dbReference type="GO" id="GO:0004131">
    <property type="term" value="F:cytosine deaminase activity"/>
    <property type="evidence" value="ECO:0007669"/>
    <property type="project" value="TreeGrafter"/>
</dbReference>
<dbReference type="SUPFAM" id="SSF51338">
    <property type="entry name" value="Composite domain of metallo-dependent hydrolases"/>
    <property type="match status" value="1"/>
</dbReference>
<dbReference type="Proteomes" id="UP000248887">
    <property type="component" value="Unassembled WGS sequence"/>
</dbReference>
<dbReference type="Pfam" id="PF07969">
    <property type="entry name" value="Amidohydro_3"/>
    <property type="match status" value="1"/>
</dbReference>
<reference evidence="2 3" key="1">
    <citation type="submission" date="2017-08" db="EMBL/GenBank/DDBJ databases">
        <title>Infants hospitalized years apart are colonized by the same room-sourced microbial strains.</title>
        <authorList>
            <person name="Brooks B."/>
            <person name="Olm M.R."/>
            <person name="Firek B.A."/>
            <person name="Baker R."/>
            <person name="Thomas B.C."/>
            <person name="Morowitz M.J."/>
            <person name="Banfield J.F."/>
        </authorList>
    </citation>
    <scope>NUCLEOTIDE SEQUENCE [LARGE SCALE GENOMIC DNA]</scope>
    <source>
        <strain evidence="2">S2_005_001_R2_27</strain>
    </source>
</reference>
<dbReference type="Gene3D" id="2.30.40.10">
    <property type="entry name" value="Urease, subunit C, domain 1"/>
    <property type="match status" value="1"/>
</dbReference>
<feature type="domain" description="Amidohydrolase 3" evidence="1">
    <location>
        <begin position="202"/>
        <end position="411"/>
    </location>
</feature>
<name>A0A2W5RA81_ANCNO</name>
<evidence type="ECO:0000313" key="2">
    <source>
        <dbReference type="EMBL" id="PZQ85739.1"/>
    </source>
</evidence>
<dbReference type="EMBL" id="QFQD01000002">
    <property type="protein sequence ID" value="PZQ85739.1"/>
    <property type="molecule type" value="Genomic_DNA"/>
</dbReference>
<dbReference type="Gene3D" id="3.20.20.140">
    <property type="entry name" value="Metal-dependent hydrolases"/>
    <property type="match status" value="1"/>
</dbReference>
<dbReference type="InterPro" id="IPR011059">
    <property type="entry name" value="Metal-dep_hydrolase_composite"/>
</dbReference>
<proteinExistence type="predicted"/>
<dbReference type="GO" id="GO:0006209">
    <property type="term" value="P:cytosine catabolic process"/>
    <property type="evidence" value="ECO:0007669"/>
    <property type="project" value="TreeGrafter"/>
</dbReference>
<dbReference type="PANTHER" id="PTHR32027:SF0">
    <property type="entry name" value="CYTOSINE DEAMINASE"/>
    <property type="match status" value="1"/>
</dbReference>
<dbReference type="CDD" id="cd01293">
    <property type="entry name" value="Bact_CD"/>
    <property type="match status" value="1"/>
</dbReference>
<dbReference type="InterPro" id="IPR032466">
    <property type="entry name" value="Metal_Hydrolase"/>
</dbReference>
<accession>A0A2W5RA81</accession>
<dbReference type="InterPro" id="IPR052349">
    <property type="entry name" value="Metallo-hydrolase_Enzymes"/>
</dbReference>
<dbReference type="GO" id="GO:0035888">
    <property type="term" value="F:isoguanine deaminase activity"/>
    <property type="evidence" value="ECO:0007669"/>
    <property type="project" value="TreeGrafter"/>
</dbReference>
<dbReference type="InterPro" id="IPR013108">
    <property type="entry name" value="Amidohydro_3"/>
</dbReference>
<sequence length="440" mass="47722">MTESPDFAHLPAGYVLANLRAPACLVGATPGPADREGLTRLDITIAQGRIAALTPPGAAPAEMPRLDLRGRLVLPGLADIHTHLDKGFIWKRAPNLDGSFDGAMAAVTADRIAHWTTDDIARRFGFGLRCAYAHGTVALRTHLDSDGPRAAGAWEVFAEQRAAWADRIALQAVGLSAIDAVMDETRFVALIELIRAHGGLLGSYTYATPNLAAGLERLFEAAERHGLALDLHVDERDRQGRGLKLIAEIALRRRFQGPILVGHCCAIAANDDAGEVDRTLDLVAQAGMGVVSLPMCNLYLQDRQPGRTPRWRGVTLLHEMKARGIEVMVASDNARDPFYAYGDLDLVEVWREAARIAHLDHPFADWPSVIAATPAGRMGVQAGTLKVGAVADLSIFTARSLNELLARPQTDRTVLRLGKAIDTTPPDYAELDEWMERRNG</sequence>
<dbReference type="AlphaFoldDB" id="A0A2W5RA81"/>
<evidence type="ECO:0000313" key="3">
    <source>
        <dbReference type="Proteomes" id="UP000248887"/>
    </source>
</evidence>